<evidence type="ECO:0000313" key="4">
    <source>
        <dbReference type="Proteomes" id="UP000593562"/>
    </source>
</evidence>
<dbReference type="Pfam" id="PF03478">
    <property type="entry name" value="Beta-prop_KIB1-4"/>
    <property type="match status" value="1"/>
</dbReference>
<dbReference type="Gene3D" id="1.20.1280.50">
    <property type="match status" value="1"/>
</dbReference>
<proteinExistence type="predicted"/>
<dbReference type="InParanoid" id="A0A7J7C4S8"/>
<dbReference type="Proteomes" id="UP000593562">
    <property type="component" value="Unassembled WGS sequence"/>
</dbReference>
<sequence>MTEKAAKNKHRDWSQLVPEILHLIASSLSLDDYYRFQSVCTAWRHATLSRSAHRHPLPWLVYSMSLTSKTRGFYCLQNKRFYQIPLPKGRCAGTSHGWLIMSDNIYGSSLLNPFTGNKISLPNQSLNFPTSKKKVPYWINKAILSSEPTVTNIAAGRCVVAAIVWDDNDNHLAFCRPGDQSWTSYLVGDDFDLNIANITFSNGKLYAISRFLWLYVFDIVDKPISWRKLATHPLSSIKLEEQEYHNRFYLVESRGELLLIVRVMLKHLGTWRRCTQSFSVFKLDTRNDPKSWVRVEDIHGRILFVARGPPQLIELSDFHDLSGFESNCIYYIDDEHNSVDNPNLAIGVFWLDGWGQKHLFPKDGISCIQNRAPSCVFPSIWITPNPY</sequence>
<dbReference type="InterPro" id="IPR036047">
    <property type="entry name" value="F-box-like_dom_sf"/>
</dbReference>
<keyword evidence="4" id="KW-1185">Reference proteome</keyword>
<evidence type="ECO:0008006" key="5">
    <source>
        <dbReference type="Google" id="ProtNLM"/>
    </source>
</evidence>
<dbReference type="AlphaFoldDB" id="A0A7J7C4S8"/>
<name>A0A7J7C4S8_TRIWF</name>
<dbReference type="EMBL" id="JAAARO010000021">
    <property type="protein sequence ID" value="KAF5729124.1"/>
    <property type="molecule type" value="Genomic_DNA"/>
</dbReference>
<evidence type="ECO:0000259" key="2">
    <source>
        <dbReference type="Pfam" id="PF03478"/>
    </source>
</evidence>
<evidence type="ECO:0000259" key="1">
    <source>
        <dbReference type="Pfam" id="PF00646"/>
    </source>
</evidence>
<comment type="caution">
    <text evidence="3">The sequence shown here is derived from an EMBL/GenBank/DDBJ whole genome shotgun (WGS) entry which is preliminary data.</text>
</comment>
<protein>
    <recommendedName>
        <fullName evidence="5">DUF295 domain-containing protein</fullName>
    </recommendedName>
</protein>
<accession>A0A7J7C4S8</accession>
<dbReference type="OrthoDB" id="642536at2759"/>
<dbReference type="InterPro" id="IPR050942">
    <property type="entry name" value="F-box_BR-signaling"/>
</dbReference>
<feature type="domain" description="F-box" evidence="1">
    <location>
        <begin position="13"/>
        <end position="50"/>
    </location>
</feature>
<dbReference type="Pfam" id="PF00646">
    <property type="entry name" value="F-box"/>
    <property type="match status" value="1"/>
</dbReference>
<dbReference type="InterPro" id="IPR001810">
    <property type="entry name" value="F-box_dom"/>
</dbReference>
<gene>
    <name evidence="3" type="ORF">HS088_TW21G01282</name>
</gene>
<feature type="domain" description="KIB1-4 beta-propeller" evidence="2">
    <location>
        <begin position="73"/>
        <end position="342"/>
    </location>
</feature>
<dbReference type="SUPFAM" id="SSF81383">
    <property type="entry name" value="F-box domain"/>
    <property type="match status" value="1"/>
</dbReference>
<organism evidence="3 4">
    <name type="scientific">Tripterygium wilfordii</name>
    <name type="common">Thunder God vine</name>
    <dbReference type="NCBI Taxonomy" id="458696"/>
    <lineage>
        <taxon>Eukaryota</taxon>
        <taxon>Viridiplantae</taxon>
        <taxon>Streptophyta</taxon>
        <taxon>Embryophyta</taxon>
        <taxon>Tracheophyta</taxon>
        <taxon>Spermatophyta</taxon>
        <taxon>Magnoliopsida</taxon>
        <taxon>eudicotyledons</taxon>
        <taxon>Gunneridae</taxon>
        <taxon>Pentapetalae</taxon>
        <taxon>rosids</taxon>
        <taxon>fabids</taxon>
        <taxon>Celastrales</taxon>
        <taxon>Celastraceae</taxon>
        <taxon>Tripterygium</taxon>
    </lineage>
</organism>
<dbReference type="InterPro" id="IPR005174">
    <property type="entry name" value="KIB1-4_b-propeller"/>
</dbReference>
<dbReference type="PANTHER" id="PTHR44259">
    <property type="entry name" value="OS07G0183000 PROTEIN-RELATED"/>
    <property type="match status" value="1"/>
</dbReference>
<reference evidence="3 4" key="1">
    <citation type="journal article" date="2020" name="Nat. Commun.">
        <title>Genome of Tripterygium wilfordii and identification of cytochrome P450 involved in triptolide biosynthesis.</title>
        <authorList>
            <person name="Tu L."/>
            <person name="Su P."/>
            <person name="Zhang Z."/>
            <person name="Gao L."/>
            <person name="Wang J."/>
            <person name="Hu T."/>
            <person name="Zhou J."/>
            <person name="Zhang Y."/>
            <person name="Zhao Y."/>
            <person name="Liu Y."/>
            <person name="Song Y."/>
            <person name="Tong Y."/>
            <person name="Lu Y."/>
            <person name="Yang J."/>
            <person name="Xu C."/>
            <person name="Jia M."/>
            <person name="Peters R.J."/>
            <person name="Huang L."/>
            <person name="Gao W."/>
        </authorList>
    </citation>
    <scope>NUCLEOTIDE SEQUENCE [LARGE SCALE GENOMIC DNA]</scope>
    <source>
        <strain evidence="4">cv. XIE 37</strain>
        <tissue evidence="3">Leaf</tissue>
    </source>
</reference>
<evidence type="ECO:0000313" key="3">
    <source>
        <dbReference type="EMBL" id="KAF5729124.1"/>
    </source>
</evidence>